<dbReference type="Pfam" id="PF13531">
    <property type="entry name" value="SBP_bac_11"/>
    <property type="match status" value="1"/>
</dbReference>
<protein>
    <submittedName>
        <fullName evidence="3">ABC transporter substrate-binding protein</fullName>
    </submittedName>
</protein>
<keyword evidence="1 2" id="KW-0732">Signal</keyword>
<dbReference type="Gene3D" id="3.40.190.10">
    <property type="entry name" value="Periplasmic binding protein-like II"/>
    <property type="match status" value="2"/>
</dbReference>
<reference evidence="3 4" key="1">
    <citation type="submission" date="2024-09" db="EMBL/GenBank/DDBJ databases">
        <authorList>
            <person name="Sun Q."/>
            <person name="Mori K."/>
        </authorList>
    </citation>
    <scope>NUCLEOTIDE SEQUENCE [LARGE SCALE GENOMIC DNA]</scope>
    <source>
        <strain evidence="3 4">JCM 1342</strain>
    </source>
</reference>
<dbReference type="EMBL" id="JBHMBE010000004">
    <property type="protein sequence ID" value="MFB9646693.1"/>
    <property type="molecule type" value="Genomic_DNA"/>
</dbReference>
<dbReference type="PANTHER" id="PTHR30006">
    <property type="entry name" value="THIAMINE-BINDING PERIPLASMIC PROTEIN-RELATED"/>
    <property type="match status" value="1"/>
</dbReference>
<evidence type="ECO:0000256" key="1">
    <source>
        <dbReference type="ARBA" id="ARBA00022729"/>
    </source>
</evidence>
<evidence type="ECO:0000256" key="2">
    <source>
        <dbReference type="SAM" id="SignalP"/>
    </source>
</evidence>
<dbReference type="PROSITE" id="PS51257">
    <property type="entry name" value="PROKAR_LIPOPROTEIN"/>
    <property type="match status" value="1"/>
</dbReference>
<sequence length="378" mass="40098">MKTKPIAGVAFAASMLLLISGCTSTPAPDSSTDTDKGAASGDYYVDPKAEQISEEAAQRITELYEAAIADGENELSIISGLADDMAATWEAFEATFPEISVTSASLIGAPLITQLQSEVQSGNHVTDVLHNPNGQQYVDFAQEYEVVAMTVPEDLADSADQLIDPNHKFTSPFIGFFGYGVFLPRAGELHPKLWSDLTDPEYAGNVLMGDPNLPGPSQDAPIYLAQNGAYTDADIKALAGNTVIKGTYGDAIAALMQGEAAFMFAAPSSAVVGAQRAGAPVEFRLMEKDNYVVTHKQLLLADAPHPSVGKLYLEWLNTLTAQEAIGSAGLAPLNVKAADPAAPWTNWVEANLTGIVPSADIDEARPGYIEQFKTIFVP</sequence>
<proteinExistence type="predicted"/>
<evidence type="ECO:0000313" key="4">
    <source>
        <dbReference type="Proteomes" id="UP001589611"/>
    </source>
</evidence>
<dbReference type="SUPFAM" id="SSF53850">
    <property type="entry name" value="Periplasmic binding protein-like II"/>
    <property type="match status" value="1"/>
</dbReference>
<dbReference type="PANTHER" id="PTHR30006:SF2">
    <property type="entry name" value="ABC TRANSPORTER SUBSTRATE-BINDING PROTEIN"/>
    <property type="match status" value="1"/>
</dbReference>
<organism evidence="3 4">
    <name type="scientific">Microbacterium terregens</name>
    <dbReference type="NCBI Taxonomy" id="69363"/>
    <lineage>
        <taxon>Bacteria</taxon>
        <taxon>Bacillati</taxon>
        <taxon>Actinomycetota</taxon>
        <taxon>Actinomycetes</taxon>
        <taxon>Micrococcales</taxon>
        <taxon>Microbacteriaceae</taxon>
        <taxon>Microbacterium</taxon>
    </lineage>
</organism>
<dbReference type="RefSeq" id="WP_344715326.1">
    <property type="nucleotide sequence ID" value="NZ_BAAAWH010000001.1"/>
</dbReference>
<dbReference type="Proteomes" id="UP001589611">
    <property type="component" value="Unassembled WGS sequence"/>
</dbReference>
<feature type="signal peptide" evidence="2">
    <location>
        <begin position="1"/>
        <end position="27"/>
    </location>
</feature>
<evidence type="ECO:0000313" key="3">
    <source>
        <dbReference type="EMBL" id="MFB9646693.1"/>
    </source>
</evidence>
<accession>A0ABV5T255</accession>
<name>A0ABV5T255_9MICO</name>
<keyword evidence="4" id="KW-1185">Reference proteome</keyword>
<comment type="caution">
    <text evidence="3">The sequence shown here is derived from an EMBL/GenBank/DDBJ whole genome shotgun (WGS) entry which is preliminary data.</text>
</comment>
<gene>
    <name evidence="3" type="ORF">ACFFPJ_12905</name>
</gene>
<feature type="chain" id="PRO_5046397714" evidence="2">
    <location>
        <begin position="28"/>
        <end position="378"/>
    </location>
</feature>